<sequence length="378" mass="43171">MKTVENETSFEFKENSWINFYNKHGWVVIDGALSPKILESTLSEWESLKSRCAEDMGLSIEEYQLEISQWRDLWTNDGTFKELIFGPHLHKLAQDGMGWNGSRLLHDHIICKPYQGSNKKIPWHQDSMFWPVDIPGCSTWTALMTVALEDGCLEVVDKSHLEGCENPVDFMAKEREEFPEDSVRVRIPIKEGSTILLHSLTWHRSSPNLGNHDRPAHIGLWVHPDAKWRPDLVDWHPVNEYVESTPGSRLEGERFPSFGEIEIVTPPEVDIHAGTIRYNDISMFDASKIIGKQLATISGAGGGIVDVLSDSTNIDVIISKTIDREFCDDAEAIRAALNRLWVSYSAYHLHRARNVYNDAYAHWWELAGSKWNDELMDV</sequence>
<name>A0A381TAD9_9ZZZZ</name>
<dbReference type="GO" id="GO:0016491">
    <property type="term" value="F:oxidoreductase activity"/>
    <property type="evidence" value="ECO:0007669"/>
    <property type="project" value="UniProtKB-ARBA"/>
</dbReference>
<reference evidence="1" key="1">
    <citation type="submission" date="2018-05" db="EMBL/GenBank/DDBJ databases">
        <authorList>
            <person name="Lanie J.A."/>
            <person name="Ng W.-L."/>
            <person name="Kazmierczak K.M."/>
            <person name="Andrzejewski T.M."/>
            <person name="Davidsen T.M."/>
            <person name="Wayne K.J."/>
            <person name="Tettelin H."/>
            <person name="Glass J.I."/>
            <person name="Rusch D."/>
            <person name="Podicherti R."/>
            <person name="Tsui H.-C.T."/>
            <person name="Winkler M.E."/>
        </authorList>
    </citation>
    <scope>NUCLEOTIDE SEQUENCE</scope>
</reference>
<organism evidence="1">
    <name type="scientific">marine metagenome</name>
    <dbReference type="NCBI Taxonomy" id="408172"/>
    <lineage>
        <taxon>unclassified sequences</taxon>
        <taxon>metagenomes</taxon>
        <taxon>ecological metagenomes</taxon>
    </lineage>
</organism>
<gene>
    <name evidence="1" type="ORF">METZ01_LOCUS65984</name>
</gene>
<dbReference type="SUPFAM" id="SSF51197">
    <property type="entry name" value="Clavaminate synthase-like"/>
    <property type="match status" value="1"/>
</dbReference>
<dbReference type="PANTHER" id="PTHR20883">
    <property type="entry name" value="PHYTANOYL-COA DIOXYGENASE DOMAIN CONTAINING 1"/>
    <property type="match status" value="1"/>
</dbReference>
<dbReference type="EMBL" id="UINC01004276">
    <property type="protein sequence ID" value="SVA13130.1"/>
    <property type="molecule type" value="Genomic_DNA"/>
</dbReference>
<dbReference type="PANTHER" id="PTHR20883:SF48">
    <property type="entry name" value="ECTOINE DIOXYGENASE"/>
    <property type="match status" value="1"/>
</dbReference>
<protein>
    <recommendedName>
        <fullName evidence="2">Phytanoyl-CoA dioxygenase</fullName>
    </recommendedName>
</protein>
<accession>A0A381TAD9</accession>
<evidence type="ECO:0008006" key="2">
    <source>
        <dbReference type="Google" id="ProtNLM"/>
    </source>
</evidence>
<dbReference type="InterPro" id="IPR008775">
    <property type="entry name" value="Phytyl_CoA_dOase-like"/>
</dbReference>
<dbReference type="AlphaFoldDB" id="A0A381TAD9"/>
<dbReference type="GO" id="GO:0046872">
    <property type="term" value="F:metal ion binding"/>
    <property type="evidence" value="ECO:0007669"/>
    <property type="project" value="UniProtKB-ARBA"/>
</dbReference>
<evidence type="ECO:0000313" key="1">
    <source>
        <dbReference type="EMBL" id="SVA13130.1"/>
    </source>
</evidence>
<dbReference type="Pfam" id="PF05721">
    <property type="entry name" value="PhyH"/>
    <property type="match status" value="1"/>
</dbReference>
<dbReference type="Gene3D" id="2.60.120.620">
    <property type="entry name" value="q2cbj1_9rhob like domain"/>
    <property type="match status" value="1"/>
</dbReference>
<proteinExistence type="predicted"/>